<accession>A0A182WB67</accession>
<evidence type="ECO:0000256" key="8">
    <source>
        <dbReference type="ARBA" id="ARBA00013188"/>
    </source>
</evidence>
<evidence type="ECO:0000256" key="12">
    <source>
        <dbReference type="ARBA" id="ARBA00023235"/>
    </source>
</evidence>
<protein>
    <recommendedName>
        <fullName evidence="9">Ribulose-phosphate 3-epimerase</fullName>
        <ecNumber evidence="8">5.1.3.1</ecNumber>
    </recommendedName>
    <alternativeName>
        <fullName evidence="13">RPE</fullName>
    </alternativeName>
</protein>
<dbReference type="PANTHER" id="PTHR11749">
    <property type="entry name" value="RIBULOSE-5-PHOSPHATE-3-EPIMERASE"/>
    <property type="match status" value="1"/>
</dbReference>
<evidence type="ECO:0000256" key="6">
    <source>
        <dbReference type="ARBA" id="ARBA00005016"/>
    </source>
</evidence>
<reference evidence="15" key="1">
    <citation type="submission" date="2013-03" db="EMBL/GenBank/DDBJ databases">
        <title>The Genome Sequence of Anopheles minimus MINIMUS1.</title>
        <authorList>
            <consortium name="The Broad Institute Genomics Platform"/>
            <person name="Neafsey D.E."/>
            <person name="Walton C."/>
            <person name="Walker B."/>
            <person name="Young S.K."/>
            <person name="Zeng Q."/>
            <person name="Gargeya S."/>
            <person name="Fitzgerald M."/>
            <person name="Haas B."/>
            <person name="Abouelleil A."/>
            <person name="Allen A.W."/>
            <person name="Alvarado L."/>
            <person name="Arachchi H.M."/>
            <person name="Berlin A.M."/>
            <person name="Chapman S.B."/>
            <person name="Gainer-Dewar J."/>
            <person name="Goldberg J."/>
            <person name="Griggs A."/>
            <person name="Gujja S."/>
            <person name="Hansen M."/>
            <person name="Howarth C."/>
            <person name="Imamovic A."/>
            <person name="Ireland A."/>
            <person name="Larimer J."/>
            <person name="McCowan C."/>
            <person name="Murphy C."/>
            <person name="Pearson M."/>
            <person name="Poon T.W."/>
            <person name="Priest M."/>
            <person name="Roberts A."/>
            <person name="Saif S."/>
            <person name="Shea T."/>
            <person name="Sisk P."/>
            <person name="Sykes S."/>
            <person name="Wortman J."/>
            <person name="Nusbaum C."/>
            <person name="Birren B."/>
        </authorList>
    </citation>
    <scope>NUCLEOTIDE SEQUENCE [LARGE SCALE GENOMIC DNA]</scope>
    <source>
        <strain evidence="15">MINIMUS1</strain>
    </source>
</reference>
<comment type="cofactor">
    <cofactor evidence="2">
        <name>Mn(2+)</name>
        <dbReference type="ChEBI" id="CHEBI:29035"/>
    </cofactor>
</comment>
<comment type="cofactor">
    <cofactor evidence="3">
        <name>Co(2+)</name>
        <dbReference type="ChEBI" id="CHEBI:48828"/>
    </cofactor>
</comment>
<evidence type="ECO:0000256" key="7">
    <source>
        <dbReference type="ARBA" id="ARBA00009541"/>
    </source>
</evidence>
<evidence type="ECO:0000256" key="1">
    <source>
        <dbReference type="ARBA" id="ARBA00001782"/>
    </source>
</evidence>
<keyword evidence="12" id="KW-0413">Isomerase</keyword>
<dbReference type="NCBIfam" id="NF004076">
    <property type="entry name" value="PRK05581.1-4"/>
    <property type="match status" value="1"/>
</dbReference>
<dbReference type="InterPro" id="IPR013785">
    <property type="entry name" value="Aldolase_TIM"/>
</dbReference>
<dbReference type="GO" id="GO:0004750">
    <property type="term" value="F:D-ribulose-phosphate 3-epimerase activity"/>
    <property type="evidence" value="ECO:0007669"/>
    <property type="project" value="UniProtKB-EC"/>
</dbReference>
<dbReference type="Proteomes" id="UP000075920">
    <property type="component" value="Unassembled WGS sequence"/>
</dbReference>
<name>A0A182WB67_9DIPT</name>
<evidence type="ECO:0000256" key="5">
    <source>
        <dbReference type="ARBA" id="ARBA00001954"/>
    </source>
</evidence>
<evidence type="ECO:0000256" key="2">
    <source>
        <dbReference type="ARBA" id="ARBA00001936"/>
    </source>
</evidence>
<dbReference type="Gene3D" id="3.20.20.70">
    <property type="entry name" value="Aldolase class I"/>
    <property type="match status" value="1"/>
</dbReference>
<dbReference type="PROSITE" id="PS01085">
    <property type="entry name" value="RIBUL_P_3_EPIMER_1"/>
    <property type="match status" value="1"/>
</dbReference>
<evidence type="ECO:0000313" key="15">
    <source>
        <dbReference type="Proteomes" id="UP000075920"/>
    </source>
</evidence>
<dbReference type="AlphaFoldDB" id="A0A182WB67"/>
<evidence type="ECO:0000256" key="3">
    <source>
        <dbReference type="ARBA" id="ARBA00001941"/>
    </source>
</evidence>
<evidence type="ECO:0000313" key="14">
    <source>
        <dbReference type="EnsemblMetazoa" id="AMIN007595-PA"/>
    </source>
</evidence>
<dbReference type="SUPFAM" id="SSF51366">
    <property type="entry name" value="Ribulose-phoshate binding barrel"/>
    <property type="match status" value="1"/>
</dbReference>
<dbReference type="GO" id="GO:0005975">
    <property type="term" value="P:carbohydrate metabolic process"/>
    <property type="evidence" value="ECO:0007669"/>
    <property type="project" value="InterPro"/>
</dbReference>
<keyword evidence="10" id="KW-0479">Metal-binding</keyword>
<dbReference type="VEuPathDB" id="VectorBase:AMIN007595"/>
<evidence type="ECO:0000256" key="4">
    <source>
        <dbReference type="ARBA" id="ARBA00001947"/>
    </source>
</evidence>
<comment type="cofactor">
    <cofactor evidence="4">
        <name>Zn(2+)</name>
        <dbReference type="ChEBI" id="CHEBI:29105"/>
    </cofactor>
</comment>
<dbReference type="InterPro" id="IPR000056">
    <property type="entry name" value="Ribul_P_3_epim-like"/>
</dbReference>
<dbReference type="CDD" id="cd00429">
    <property type="entry name" value="RPE"/>
    <property type="match status" value="1"/>
</dbReference>
<comment type="catalytic activity">
    <reaction evidence="1">
        <text>D-ribulose 5-phosphate = D-xylulose 5-phosphate</text>
        <dbReference type="Rhea" id="RHEA:13677"/>
        <dbReference type="ChEBI" id="CHEBI:57737"/>
        <dbReference type="ChEBI" id="CHEBI:58121"/>
        <dbReference type="EC" id="5.1.3.1"/>
    </reaction>
</comment>
<dbReference type="FunFam" id="3.20.20.70:FF:000074">
    <property type="entry name" value="Ribulose-phosphate 3-epimerase"/>
    <property type="match status" value="1"/>
</dbReference>
<dbReference type="NCBIfam" id="TIGR01163">
    <property type="entry name" value="rpe"/>
    <property type="match status" value="1"/>
</dbReference>
<dbReference type="EnsemblMetazoa" id="AMIN007595-RA">
    <property type="protein sequence ID" value="AMIN007595-PA"/>
    <property type="gene ID" value="AMIN007595"/>
</dbReference>
<evidence type="ECO:0000256" key="10">
    <source>
        <dbReference type="ARBA" id="ARBA00022723"/>
    </source>
</evidence>
<evidence type="ECO:0000256" key="9">
    <source>
        <dbReference type="ARBA" id="ARBA00013920"/>
    </source>
</evidence>
<keyword evidence="11" id="KW-0862">Zinc</keyword>
<evidence type="ECO:0000256" key="11">
    <source>
        <dbReference type="ARBA" id="ARBA00022833"/>
    </source>
</evidence>
<comment type="cofactor">
    <cofactor evidence="5">
        <name>Fe(2+)</name>
        <dbReference type="ChEBI" id="CHEBI:29033"/>
    </cofactor>
</comment>
<proteinExistence type="inferred from homology"/>
<comment type="similarity">
    <text evidence="7">Belongs to the ribulose-phosphate 3-epimerase family.</text>
</comment>
<dbReference type="HAMAP" id="MF_02227">
    <property type="entry name" value="RPE"/>
    <property type="match status" value="1"/>
</dbReference>
<reference evidence="14" key="2">
    <citation type="submission" date="2020-05" db="UniProtKB">
        <authorList>
            <consortium name="EnsemblMetazoa"/>
        </authorList>
    </citation>
    <scope>IDENTIFICATION</scope>
    <source>
        <strain evidence="14">MINIMUS1</strain>
    </source>
</reference>
<evidence type="ECO:0000256" key="13">
    <source>
        <dbReference type="ARBA" id="ARBA00029933"/>
    </source>
</evidence>
<dbReference type="Pfam" id="PF00834">
    <property type="entry name" value="Ribul_P_3_epim"/>
    <property type="match status" value="1"/>
</dbReference>
<sequence>RISPTICHRSGTLFDLAAITDHKSLTRSTTRPAVRLIACRKETFTKMAPLSARIGPSILNADLSQLHEESEKLLANGADYLHLDVMDGTFVPNLTFGHPVVKCLRNKIKDAFFETHMMVQNPQQWIEPMADAGVQQYTFHIEPVLETVPEVCRKVHEAGMKVGLAIKPGTAVEMVQQYIDAADMVLVMTVEPGFGGQKFMADMMPKVQWLRDHYPSLDIEVDGGVGPGTIEQCSKAGANMIVAGTAIIRADDQAAVIRDLRNSVQSAINSGGK</sequence>
<dbReference type="STRING" id="112268.A0A182WB67"/>
<comment type="pathway">
    <text evidence="6">Carbohydrate degradation; pentose phosphate pathway; D-xylulose 5-phosphate from D-ribulose 5-phosphate (non-oxidative stage): step 1/1.</text>
</comment>
<dbReference type="InterPro" id="IPR026019">
    <property type="entry name" value="Ribul_P_3_epim"/>
</dbReference>
<dbReference type="InterPro" id="IPR011060">
    <property type="entry name" value="RibuloseP-bd_barrel"/>
</dbReference>
<dbReference type="EC" id="5.1.3.1" evidence="8"/>
<keyword evidence="15" id="KW-1185">Reference proteome</keyword>
<organism evidence="14 15">
    <name type="scientific">Anopheles minimus</name>
    <dbReference type="NCBI Taxonomy" id="112268"/>
    <lineage>
        <taxon>Eukaryota</taxon>
        <taxon>Metazoa</taxon>
        <taxon>Ecdysozoa</taxon>
        <taxon>Arthropoda</taxon>
        <taxon>Hexapoda</taxon>
        <taxon>Insecta</taxon>
        <taxon>Pterygota</taxon>
        <taxon>Neoptera</taxon>
        <taxon>Endopterygota</taxon>
        <taxon>Diptera</taxon>
        <taxon>Nematocera</taxon>
        <taxon>Culicoidea</taxon>
        <taxon>Culicidae</taxon>
        <taxon>Anophelinae</taxon>
        <taxon>Anopheles</taxon>
    </lineage>
</organism>
<dbReference type="PROSITE" id="PS01086">
    <property type="entry name" value="RIBUL_P_3_EPIMER_2"/>
    <property type="match status" value="1"/>
</dbReference>
<dbReference type="GO" id="GO:0046872">
    <property type="term" value="F:metal ion binding"/>
    <property type="evidence" value="ECO:0007669"/>
    <property type="project" value="UniProtKB-KW"/>
</dbReference>
<dbReference type="GO" id="GO:0006098">
    <property type="term" value="P:pentose-phosphate shunt"/>
    <property type="evidence" value="ECO:0007669"/>
    <property type="project" value="InterPro"/>
</dbReference>